<accession>A0A2S8G0C5</accession>
<organism evidence="2 3">
    <name type="scientific">Blastopirellula marina</name>
    <dbReference type="NCBI Taxonomy" id="124"/>
    <lineage>
        <taxon>Bacteria</taxon>
        <taxon>Pseudomonadati</taxon>
        <taxon>Planctomycetota</taxon>
        <taxon>Planctomycetia</taxon>
        <taxon>Pirellulales</taxon>
        <taxon>Pirellulaceae</taxon>
        <taxon>Blastopirellula</taxon>
    </lineage>
</organism>
<dbReference type="Pfam" id="PF03372">
    <property type="entry name" value="Exo_endo_phos"/>
    <property type="match status" value="1"/>
</dbReference>
<dbReference type="Proteomes" id="UP000238322">
    <property type="component" value="Unassembled WGS sequence"/>
</dbReference>
<sequence length="292" mass="32324">MNVSRRQFVSALGAASISMVGLGLASHRSQAEDADAKSSLRVIAYNIYAGKGWPSDRPLAKKAVKAGQMPERLALELALYDPHIVNFSESPSEAFTQEVAERLGMHHVRFPSGGNWPGTLLSKYEILESENTPLGYDRPKDLYTRHWGKAIIKLPNGDPLVVHSAHLYPVEDPTIRLKEIPAMLKSMQPDLDAGRSVLLIGDLNHQPDAKEYELWQAAGLVDTFAKRGQGDGLTFLSDKPYKRIDYIMAAGPIAQKITEAKPLFEGAFRLNPEDENAFALSDHLPQYAVFEM</sequence>
<dbReference type="InterPro" id="IPR005135">
    <property type="entry name" value="Endo/exonuclease/phosphatase"/>
</dbReference>
<comment type="caution">
    <text evidence="2">The sequence shown here is derived from an EMBL/GenBank/DDBJ whole genome shotgun (WGS) entry which is preliminary data.</text>
</comment>
<dbReference type="OrthoDB" id="253131at2"/>
<evidence type="ECO:0000313" key="2">
    <source>
        <dbReference type="EMBL" id="PQO37721.1"/>
    </source>
</evidence>
<gene>
    <name evidence="2" type="ORF">C5Y83_07180</name>
</gene>
<dbReference type="InterPro" id="IPR006311">
    <property type="entry name" value="TAT_signal"/>
</dbReference>
<proteinExistence type="predicted"/>
<dbReference type="PANTHER" id="PTHR14859">
    <property type="entry name" value="CALCOFLUOR WHITE HYPERSENSITIVE PROTEIN PRECURSOR"/>
    <property type="match status" value="1"/>
</dbReference>
<dbReference type="InterPro" id="IPR036691">
    <property type="entry name" value="Endo/exonu/phosph_ase_sf"/>
</dbReference>
<evidence type="ECO:0000313" key="3">
    <source>
        <dbReference type="Proteomes" id="UP000238322"/>
    </source>
</evidence>
<dbReference type="PANTHER" id="PTHR14859:SF1">
    <property type="entry name" value="PGAP2-INTERACTING PROTEIN"/>
    <property type="match status" value="1"/>
</dbReference>
<dbReference type="AlphaFoldDB" id="A0A2S8G0C5"/>
<dbReference type="SUPFAM" id="SSF56219">
    <property type="entry name" value="DNase I-like"/>
    <property type="match status" value="1"/>
</dbReference>
<dbReference type="GO" id="GO:0003824">
    <property type="term" value="F:catalytic activity"/>
    <property type="evidence" value="ECO:0007669"/>
    <property type="project" value="InterPro"/>
</dbReference>
<reference evidence="2 3" key="1">
    <citation type="submission" date="2018-02" db="EMBL/GenBank/DDBJ databases">
        <title>Comparative genomes isolates from brazilian mangrove.</title>
        <authorList>
            <person name="Araujo J.E."/>
            <person name="Taketani R.G."/>
            <person name="Silva M.C.P."/>
            <person name="Loureco M.V."/>
            <person name="Andreote F.D."/>
        </authorList>
    </citation>
    <scope>NUCLEOTIDE SEQUENCE [LARGE SCALE GENOMIC DNA]</scope>
    <source>
        <strain evidence="2 3">Hex-1 MGV</strain>
    </source>
</reference>
<dbReference type="EMBL" id="PUHY01000005">
    <property type="protein sequence ID" value="PQO37721.1"/>
    <property type="molecule type" value="Genomic_DNA"/>
</dbReference>
<dbReference type="InterPro" id="IPR051916">
    <property type="entry name" value="GPI-anchor_lipid_remodeler"/>
</dbReference>
<dbReference type="GO" id="GO:0016020">
    <property type="term" value="C:membrane"/>
    <property type="evidence" value="ECO:0007669"/>
    <property type="project" value="GOC"/>
</dbReference>
<protein>
    <recommendedName>
        <fullName evidence="1">Endonuclease/exonuclease/phosphatase domain-containing protein</fullName>
    </recommendedName>
</protein>
<dbReference type="Gene3D" id="3.60.10.10">
    <property type="entry name" value="Endonuclease/exonuclease/phosphatase"/>
    <property type="match status" value="1"/>
</dbReference>
<dbReference type="PROSITE" id="PS51318">
    <property type="entry name" value="TAT"/>
    <property type="match status" value="1"/>
</dbReference>
<feature type="domain" description="Endonuclease/exonuclease/phosphatase" evidence="1">
    <location>
        <begin position="71"/>
        <end position="283"/>
    </location>
</feature>
<evidence type="ECO:0000259" key="1">
    <source>
        <dbReference type="Pfam" id="PF03372"/>
    </source>
</evidence>
<dbReference type="RefSeq" id="WP_105328970.1">
    <property type="nucleotide sequence ID" value="NZ_PUHY01000005.1"/>
</dbReference>
<dbReference type="GO" id="GO:0006506">
    <property type="term" value="P:GPI anchor biosynthetic process"/>
    <property type="evidence" value="ECO:0007669"/>
    <property type="project" value="TreeGrafter"/>
</dbReference>
<name>A0A2S8G0C5_9BACT</name>